<keyword evidence="3" id="KW-1185">Reference proteome</keyword>
<dbReference type="Gene3D" id="3.40.50.720">
    <property type="entry name" value="NAD(P)-binding Rossmann-like Domain"/>
    <property type="match status" value="1"/>
</dbReference>
<dbReference type="Gene3D" id="3.90.25.10">
    <property type="entry name" value="UDP-galactose 4-epimerase, domain 1"/>
    <property type="match status" value="1"/>
</dbReference>
<name>A0A2T4UDW1_9ACTN</name>
<protein>
    <submittedName>
        <fullName evidence="2">NAD(P)-dependent oxidoreductase</fullName>
    </submittedName>
</protein>
<dbReference type="PANTHER" id="PTHR47129">
    <property type="entry name" value="QUINONE OXIDOREDUCTASE 2"/>
    <property type="match status" value="1"/>
</dbReference>
<dbReference type="SUPFAM" id="SSF51735">
    <property type="entry name" value="NAD(P)-binding Rossmann-fold domains"/>
    <property type="match status" value="1"/>
</dbReference>
<dbReference type="RefSeq" id="WP_107570726.1">
    <property type="nucleotide sequence ID" value="NZ_PYYB01000003.1"/>
</dbReference>
<dbReference type="InterPro" id="IPR036291">
    <property type="entry name" value="NAD(P)-bd_dom_sf"/>
</dbReference>
<dbReference type="Proteomes" id="UP000240739">
    <property type="component" value="Unassembled WGS sequence"/>
</dbReference>
<dbReference type="Pfam" id="PF13460">
    <property type="entry name" value="NAD_binding_10"/>
    <property type="match status" value="1"/>
</dbReference>
<dbReference type="InterPro" id="IPR016040">
    <property type="entry name" value="NAD(P)-bd_dom"/>
</dbReference>
<reference evidence="2 3" key="1">
    <citation type="submission" date="2018-03" db="EMBL/GenBank/DDBJ databases">
        <title>Aquarubrobacter algicola gen. nov., sp. nov., a novel actinobacterium isolated from shallow eutrophic lake during the end of cyanobacterial harmful algal blooms.</title>
        <authorList>
            <person name="Chun S.J."/>
        </authorList>
    </citation>
    <scope>NUCLEOTIDE SEQUENCE [LARGE SCALE GENOMIC DNA]</scope>
    <source>
        <strain evidence="2 3">Seoho-28</strain>
    </source>
</reference>
<dbReference type="InterPro" id="IPR052718">
    <property type="entry name" value="NmrA-type_oxidoreductase"/>
</dbReference>
<dbReference type="EMBL" id="PYYB01000003">
    <property type="protein sequence ID" value="PTL55683.1"/>
    <property type="molecule type" value="Genomic_DNA"/>
</dbReference>
<sequence length="281" mass="29431">MSQIGITGATGAIGSRVARALAAEGHEPRLVVRDASRVETGLHGLPIAVVPGGYADEPELRGALHGVDVLLLVSGAESADRMDHHAAAVRAARDAGVRRVVYTSFFAAAPDCVFTLGRDHHATEQLIRDAGLAWTFLRDNLYLDFFPLLAGEDRVLRGPAGDGRLAAVAREDVAAVAAAALLDEAHAGASYDLTGPEALTLAEAAATMTDVLGVPFGFVDETLEEAYASRAHHGAPDWQLQAWVSTYTAIAAGELDGVTGDVERVLGRAPLSLRDVLEAGR</sequence>
<dbReference type="PANTHER" id="PTHR47129:SF1">
    <property type="entry name" value="NMRA-LIKE DOMAIN-CONTAINING PROTEIN"/>
    <property type="match status" value="1"/>
</dbReference>
<gene>
    <name evidence="2" type="ORF">C7Y72_18805</name>
</gene>
<comment type="caution">
    <text evidence="2">The sequence shown here is derived from an EMBL/GenBank/DDBJ whole genome shotgun (WGS) entry which is preliminary data.</text>
</comment>
<proteinExistence type="predicted"/>
<feature type="domain" description="NAD(P)-binding" evidence="1">
    <location>
        <begin position="8"/>
        <end position="183"/>
    </location>
</feature>
<accession>A0A2T4UDW1</accession>
<evidence type="ECO:0000313" key="3">
    <source>
        <dbReference type="Proteomes" id="UP000240739"/>
    </source>
</evidence>
<evidence type="ECO:0000259" key="1">
    <source>
        <dbReference type="Pfam" id="PF13460"/>
    </source>
</evidence>
<dbReference type="AlphaFoldDB" id="A0A2T4UDW1"/>
<dbReference type="OrthoDB" id="3243290at2"/>
<organism evidence="2 3">
    <name type="scientific">Paraconexibacter algicola</name>
    <dbReference type="NCBI Taxonomy" id="2133960"/>
    <lineage>
        <taxon>Bacteria</taxon>
        <taxon>Bacillati</taxon>
        <taxon>Actinomycetota</taxon>
        <taxon>Thermoleophilia</taxon>
        <taxon>Solirubrobacterales</taxon>
        <taxon>Paraconexibacteraceae</taxon>
        <taxon>Paraconexibacter</taxon>
    </lineage>
</organism>
<evidence type="ECO:0000313" key="2">
    <source>
        <dbReference type="EMBL" id="PTL55683.1"/>
    </source>
</evidence>